<dbReference type="Pfam" id="PF08240">
    <property type="entry name" value="ADH_N"/>
    <property type="match status" value="1"/>
</dbReference>
<dbReference type="InterPro" id="IPR036291">
    <property type="entry name" value="NAD(P)-bd_dom_sf"/>
</dbReference>
<reference evidence="3 5" key="1">
    <citation type="submission" date="2014-11" db="EMBL/GenBank/DDBJ databases">
        <title>Draft Genome Sequences of Xanthomonas vesicatoria Strains from the Balkan Peninsula.</title>
        <authorList>
            <person name="Vancheva T."/>
            <person name="Lefeuvre P."/>
            <person name="Bogatzevska N."/>
            <person name="Moncheva P."/>
            <person name="Koebnik R."/>
        </authorList>
    </citation>
    <scope>NUCLEOTIDE SEQUENCE [LARGE SCALE GENOMIC DNA]</scope>
    <source>
        <strain evidence="3 5">53M</strain>
    </source>
</reference>
<dbReference type="InterPro" id="IPR050700">
    <property type="entry name" value="YIM1/Zinc_Alcohol_DH_Fams"/>
</dbReference>
<evidence type="ECO:0000313" key="4">
    <source>
        <dbReference type="EMBL" id="MCC8622879.1"/>
    </source>
</evidence>
<dbReference type="AlphaFoldDB" id="A0AAJ0IZE3"/>
<keyword evidence="6" id="KW-1185">Reference proteome</keyword>
<evidence type="ECO:0000313" key="3">
    <source>
        <dbReference type="EMBL" id="KHM95105.1"/>
    </source>
</evidence>
<organism evidence="3 5">
    <name type="scientific">Xanthomonas vesicatoria</name>
    <dbReference type="NCBI Taxonomy" id="56460"/>
    <lineage>
        <taxon>Bacteria</taxon>
        <taxon>Pseudomonadati</taxon>
        <taxon>Pseudomonadota</taxon>
        <taxon>Gammaproteobacteria</taxon>
        <taxon>Lysobacterales</taxon>
        <taxon>Lysobacteraceae</taxon>
        <taxon>Xanthomonas</taxon>
    </lineage>
</organism>
<dbReference type="Proteomes" id="UP001430544">
    <property type="component" value="Unassembled WGS sequence"/>
</dbReference>
<dbReference type="RefSeq" id="WP_039421248.1">
    <property type="nucleotide sequence ID" value="NZ_CP018470.1"/>
</dbReference>
<dbReference type="CDD" id="cd05289">
    <property type="entry name" value="MDR_like_2"/>
    <property type="match status" value="1"/>
</dbReference>
<dbReference type="PANTHER" id="PTHR11695">
    <property type="entry name" value="ALCOHOL DEHYDROGENASE RELATED"/>
    <property type="match status" value="1"/>
</dbReference>
<protein>
    <submittedName>
        <fullName evidence="4">NADP-dependent oxidoreductase</fullName>
    </submittedName>
    <submittedName>
        <fullName evidence="3">NADPH:quinone oxidoreductase</fullName>
    </submittedName>
</protein>
<evidence type="ECO:0000259" key="2">
    <source>
        <dbReference type="SMART" id="SM00829"/>
    </source>
</evidence>
<keyword evidence="1" id="KW-0560">Oxidoreductase</keyword>
<comment type="caution">
    <text evidence="3">The sequence shown here is derived from an EMBL/GenBank/DDBJ whole genome shotgun (WGS) entry which is preliminary data.</text>
</comment>
<evidence type="ECO:0000313" key="5">
    <source>
        <dbReference type="Proteomes" id="UP000030969"/>
    </source>
</evidence>
<evidence type="ECO:0000256" key="1">
    <source>
        <dbReference type="ARBA" id="ARBA00023002"/>
    </source>
</evidence>
<dbReference type="SMART" id="SM00829">
    <property type="entry name" value="PKS_ER"/>
    <property type="match status" value="1"/>
</dbReference>
<dbReference type="Pfam" id="PF13602">
    <property type="entry name" value="ADH_zinc_N_2"/>
    <property type="match status" value="1"/>
</dbReference>
<dbReference type="InterPro" id="IPR020843">
    <property type="entry name" value="ER"/>
</dbReference>
<dbReference type="EMBL" id="JAJIUN010000057">
    <property type="protein sequence ID" value="MCC8622879.1"/>
    <property type="molecule type" value="Genomic_DNA"/>
</dbReference>
<sequence>MKAVIVDQYKKHGPVRIGDMPMPQLRPNDVLIKVGAASLNPLDTKLRDGEFKLLLPFKTPFVLGNDVAGVVTQVGTAVRDIAVGDAVFAKIEPGRIGTLAEYVAIDAAVVAPKPASLSMEQAAAFPLVGLTAWQALVETAALKPGQKVLIHAGSGGVGTIAIQLAKQLGAYVAATTSTANVALVRSLGADLVIDYKQQDFQALVRDYDVVLHSLDTPTLLKSLQLLRPGGALISLSGPPTPAFAQQLDLALPLRLVMRLLSRKVRAQARQRQVSYTFLFMRGDGAQLRMLAGLLDSGALRPVIDSVYPLGRVQEALAHVDSGRVKGKVVVTLA</sequence>
<dbReference type="InterPro" id="IPR013154">
    <property type="entry name" value="ADH-like_N"/>
</dbReference>
<dbReference type="SUPFAM" id="SSF51735">
    <property type="entry name" value="NAD(P)-binding Rossmann-fold domains"/>
    <property type="match status" value="1"/>
</dbReference>
<name>A0AAJ0IZE3_9XANT</name>
<accession>A0AAJ0IZE3</accession>
<dbReference type="Proteomes" id="UP000030969">
    <property type="component" value="Unassembled WGS sequence"/>
</dbReference>
<evidence type="ECO:0000313" key="6">
    <source>
        <dbReference type="Proteomes" id="UP001430544"/>
    </source>
</evidence>
<dbReference type="Gene3D" id="3.40.50.720">
    <property type="entry name" value="NAD(P)-binding Rossmann-like Domain"/>
    <property type="match status" value="1"/>
</dbReference>
<dbReference type="SUPFAM" id="SSF50129">
    <property type="entry name" value="GroES-like"/>
    <property type="match status" value="1"/>
</dbReference>
<dbReference type="PROSITE" id="PS01162">
    <property type="entry name" value="QOR_ZETA_CRYSTAL"/>
    <property type="match status" value="1"/>
</dbReference>
<dbReference type="GO" id="GO:0016491">
    <property type="term" value="F:oxidoreductase activity"/>
    <property type="evidence" value="ECO:0007669"/>
    <property type="project" value="UniProtKB-KW"/>
</dbReference>
<dbReference type="GO" id="GO:0008270">
    <property type="term" value="F:zinc ion binding"/>
    <property type="evidence" value="ECO:0007669"/>
    <property type="project" value="InterPro"/>
</dbReference>
<reference evidence="4" key="2">
    <citation type="submission" date="2021-11" db="EMBL/GenBank/DDBJ databases">
        <title>Genome resources and taxonomic validation of 89 Xanthomonas strains.</title>
        <authorList>
            <person name="Tambong J.T."/>
        </authorList>
    </citation>
    <scope>NUCLEOTIDE SEQUENCE</scope>
    <source>
        <strain evidence="4">Bv 5-4A</strain>
    </source>
</reference>
<feature type="domain" description="Enoyl reductase (ER)" evidence="2">
    <location>
        <begin position="13"/>
        <end position="330"/>
    </location>
</feature>
<proteinExistence type="predicted"/>
<dbReference type="EMBL" id="JSYJ01000049">
    <property type="protein sequence ID" value="KHM95105.1"/>
    <property type="molecule type" value="Genomic_DNA"/>
</dbReference>
<dbReference type="InterPro" id="IPR002364">
    <property type="entry name" value="Quin_OxRdtase/zeta-crystal_CS"/>
</dbReference>
<gene>
    <name evidence="4" type="ORF">LN473_12945</name>
    <name evidence="3" type="ORF">OR61_09770</name>
</gene>
<dbReference type="Gene3D" id="3.90.180.10">
    <property type="entry name" value="Medium-chain alcohol dehydrogenases, catalytic domain"/>
    <property type="match status" value="1"/>
</dbReference>
<dbReference type="PANTHER" id="PTHR11695:SF294">
    <property type="entry name" value="RETICULON-4-INTERACTING PROTEIN 1, MITOCHONDRIAL"/>
    <property type="match status" value="1"/>
</dbReference>
<dbReference type="InterPro" id="IPR011032">
    <property type="entry name" value="GroES-like_sf"/>
</dbReference>